<keyword evidence="1" id="KW-0175">Coiled coil</keyword>
<name>A0ABQ5C290_9ASTR</name>
<gene>
    <name evidence="2" type="ORF">Tco_0878913</name>
</gene>
<dbReference type="Proteomes" id="UP001151760">
    <property type="component" value="Unassembled WGS sequence"/>
</dbReference>
<reference evidence="2" key="2">
    <citation type="submission" date="2022-01" db="EMBL/GenBank/DDBJ databases">
        <authorList>
            <person name="Yamashiro T."/>
            <person name="Shiraishi A."/>
            <person name="Satake H."/>
            <person name="Nakayama K."/>
        </authorList>
    </citation>
    <scope>NUCLEOTIDE SEQUENCE</scope>
</reference>
<sequence length="601" mass="69717">MFQDDDCDAFDSDVDEAPTAQTMFMANLSYDSDILSEVHDHDQYQDAVCEHHEERKMHDNVQPNYVVDSHADYTSDSNMISYDQYVKDNTVPVVQSNVSSVPNDAYMMIYNDMYEPHAQSVSKTTRNTVVDNSLTAELATYKEQVELYERRARFELTKREQKIDEQLRIVITDRNIKEENLKKELHSVKLQLASTINHNKSMVEEVTSLKKDFKQKENKYLEEFLDMKALKEKVEDKLYKQDQSLQTVHMLCKPKPYYDELNKVAIGYKNPLCLTRAKQVQPTLYNGHEIIKTNHVPAIVQNTEDTLEIAEITRKKMNVKMKDPEYLIKIKVEALKKQATTSRPIKALTVYPPNTPATFIPRVLPTKSQVKVNIFALIQLFSDFEKTCNKRITLTGLTEGERGFEQTKACYLTKVIPFFKILKEHFEGIQKALTKEVKEMKEIFEELEAEVDQHVVDRKHDEIERKNLLIANDNLIADCLFKDVFHVATNSELNVSSFTEMHDAHTSLKARCLELEVELSNLRDKIQKDNHDELIKRFSNLEVNHLNLQLKYQNLKESFGNNTSPPTRDVPDFDSVFVIEKMKASIQGKDNAIKKLRMQIS</sequence>
<comment type="caution">
    <text evidence="2">The sequence shown here is derived from an EMBL/GenBank/DDBJ whole genome shotgun (WGS) entry which is preliminary data.</text>
</comment>
<feature type="coiled-coil region" evidence="1">
    <location>
        <begin position="430"/>
        <end position="457"/>
    </location>
</feature>
<reference evidence="2" key="1">
    <citation type="journal article" date="2022" name="Int. J. Mol. Sci.">
        <title>Draft Genome of Tanacetum Coccineum: Genomic Comparison of Closely Related Tanacetum-Family Plants.</title>
        <authorList>
            <person name="Yamashiro T."/>
            <person name="Shiraishi A."/>
            <person name="Nakayama K."/>
            <person name="Satake H."/>
        </authorList>
    </citation>
    <scope>NUCLEOTIDE SEQUENCE</scope>
</reference>
<feature type="coiled-coil region" evidence="1">
    <location>
        <begin position="505"/>
        <end position="599"/>
    </location>
</feature>
<dbReference type="EMBL" id="BQNB010013783">
    <property type="protein sequence ID" value="GJT20207.1"/>
    <property type="molecule type" value="Genomic_DNA"/>
</dbReference>
<proteinExistence type="predicted"/>
<evidence type="ECO:0000313" key="3">
    <source>
        <dbReference type="Proteomes" id="UP001151760"/>
    </source>
</evidence>
<evidence type="ECO:0000256" key="1">
    <source>
        <dbReference type="SAM" id="Coils"/>
    </source>
</evidence>
<evidence type="ECO:0000313" key="2">
    <source>
        <dbReference type="EMBL" id="GJT20207.1"/>
    </source>
</evidence>
<protein>
    <submittedName>
        <fullName evidence="2">Uncharacterized protein</fullName>
    </submittedName>
</protein>
<organism evidence="2 3">
    <name type="scientific">Tanacetum coccineum</name>
    <dbReference type="NCBI Taxonomy" id="301880"/>
    <lineage>
        <taxon>Eukaryota</taxon>
        <taxon>Viridiplantae</taxon>
        <taxon>Streptophyta</taxon>
        <taxon>Embryophyta</taxon>
        <taxon>Tracheophyta</taxon>
        <taxon>Spermatophyta</taxon>
        <taxon>Magnoliopsida</taxon>
        <taxon>eudicotyledons</taxon>
        <taxon>Gunneridae</taxon>
        <taxon>Pentapetalae</taxon>
        <taxon>asterids</taxon>
        <taxon>campanulids</taxon>
        <taxon>Asterales</taxon>
        <taxon>Asteraceae</taxon>
        <taxon>Asteroideae</taxon>
        <taxon>Anthemideae</taxon>
        <taxon>Anthemidinae</taxon>
        <taxon>Tanacetum</taxon>
    </lineage>
</organism>
<keyword evidence="3" id="KW-1185">Reference proteome</keyword>
<accession>A0ABQ5C290</accession>